<comment type="subcellular location">
    <subcellularLocation>
        <location evidence="1">Membrane</location>
        <topology evidence="1">Multi-pass membrane protein</topology>
    </subcellularLocation>
</comment>
<dbReference type="Pfam" id="PF03619">
    <property type="entry name" value="Solute_trans_a"/>
    <property type="match status" value="1"/>
</dbReference>
<feature type="non-terminal residue" evidence="7">
    <location>
        <position position="1"/>
    </location>
</feature>
<evidence type="ECO:0000256" key="4">
    <source>
        <dbReference type="ARBA" id="ARBA00023136"/>
    </source>
</evidence>
<keyword evidence="4 6" id="KW-0472">Membrane</keyword>
<proteinExistence type="predicted"/>
<evidence type="ECO:0000256" key="6">
    <source>
        <dbReference type="SAM" id="Phobius"/>
    </source>
</evidence>
<evidence type="ECO:0000313" key="8">
    <source>
        <dbReference type="Proteomes" id="UP000789595"/>
    </source>
</evidence>
<evidence type="ECO:0000256" key="5">
    <source>
        <dbReference type="SAM" id="MobiDB-lite"/>
    </source>
</evidence>
<protein>
    <submittedName>
        <fullName evidence="7">Uncharacterized protein</fullName>
    </submittedName>
</protein>
<keyword evidence="2 6" id="KW-0812">Transmembrane</keyword>
<reference evidence="7" key="1">
    <citation type="submission" date="2021-11" db="EMBL/GenBank/DDBJ databases">
        <authorList>
            <consortium name="Genoscope - CEA"/>
            <person name="William W."/>
        </authorList>
    </citation>
    <scope>NUCLEOTIDE SEQUENCE</scope>
</reference>
<dbReference type="PANTHER" id="PTHR23423">
    <property type="entry name" value="ORGANIC SOLUTE TRANSPORTER-RELATED"/>
    <property type="match status" value="1"/>
</dbReference>
<comment type="caution">
    <text evidence="7">The sequence shown here is derived from an EMBL/GenBank/DDBJ whole genome shotgun (WGS) entry which is preliminary data.</text>
</comment>
<keyword evidence="8" id="KW-1185">Reference proteome</keyword>
<feature type="compositionally biased region" description="Basic and acidic residues" evidence="5">
    <location>
        <begin position="399"/>
        <end position="412"/>
    </location>
</feature>
<feature type="transmembrane region" description="Helical" evidence="6">
    <location>
        <begin position="57"/>
        <end position="81"/>
    </location>
</feature>
<feature type="transmembrane region" description="Helical" evidence="6">
    <location>
        <begin position="93"/>
        <end position="113"/>
    </location>
</feature>
<feature type="transmembrane region" description="Helical" evidence="6">
    <location>
        <begin position="119"/>
        <end position="140"/>
    </location>
</feature>
<feature type="transmembrane region" description="Helical" evidence="6">
    <location>
        <begin position="276"/>
        <end position="299"/>
    </location>
</feature>
<evidence type="ECO:0000313" key="7">
    <source>
        <dbReference type="EMBL" id="CAH0377197.1"/>
    </source>
</evidence>
<dbReference type="OrthoDB" id="10473534at2759"/>
<feature type="transmembrane region" description="Helical" evidence="6">
    <location>
        <begin position="311"/>
        <end position="335"/>
    </location>
</feature>
<gene>
    <name evidence="7" type="ORF">PECAL_5P17680</name>
</gene>
<dbReference type="GO" id="GO:0016020">
    <property type="term" value="C:membrane"/>
    <property type="evidence" value="ECO:0007669"/>
    <property type="project" value="UniProtKB-SubCell"/>
</dbReference>
<dbReference type="EMBL" id="CAKKNE010000005">
    <property type="protein sequence ID" value="CAH0377197.1"/>
    <property type="molecule type" value="Genomic_DNA"/>
</dbReference>
<feature type="region of interest" description="Disordered" evidence="5">
    <location>
        <begin position="392"/>
        <end position="433"/>
    </location>
</feature>
<evidence type="ECO:0000256" key="1">
    <source>
        <dbReference type="ARBA" id="ARBA00004141"/>
    </source>
</evidence>
<name>A0A8J2X633_9STRA</name>
<feature type="non-terminal residue" evidence="7">
    <location>
        <position position="433"/>
    </location>
</feature>
<dbReference type="Proteomes" id="UP000789595">
    <property type="component" value="Unassembled WGS sequence"/>
</dbReference>
<keyword evidence="3 6" id="KW-1133">Transmembrane helix</keyword>
<dbReference type="InterPro" id="IPR005178">
    <property type="entry name" value="Ostalpha/TMEM184C"/>
</dbReference>
<feature type="compositionally biased region" description="Basic residues" evidence="5">
    <location>
        <begin position="1"/>
        <end position="12"/>
    </location>
</feature>
<dbReference type="AlphaFoldDB" id="A0A8J2X633"/>
<evidence type="ECO:0000256" key="2">
    <source>
        <dbReference type="ARBA" id="ARBA00022692"/>
    </source>
</evidence>
<accession>A0A8J2X633</accession>
<feature type="region of interest" description="Disordered" evidence="5">
    <location>
        <begin position="1"/>
        <end position="36"/>
    </location>
</feature>
<feature type="compositionally biased region" description="Low complexity" evidence="5">
    <location>
        <begin position="13"/>
        <end position="23"/>
    </location>
</feature>
<feature type="compositionally biased region" description="Polar residues" evidence="5">
    <location>
        <begin position="417"/>
        <end position="427"/>
    </location>
</feature>
<organism evidence="7 8">
    <name type="scientific">Pelagomonas calceolata</name>
    <dbReference type="NCBI Taxonomy" id="35677"/>
    <lineage>
        <taxon>Eukaryota</taxon>
        <taxon>Sar</taxon>
        <taxon>Stramenopiles</taxon>
        <taxon>Ochrophyta</taxon>
        <taxon>Pelagophyceae</taxon>
        <taxon>Pelagomonadales</taxon>
        <taxon>Pelagomonadaceae</taxon>
        <taxon>Pelagomonas</taxon>
    </lineage>
</organism>
<evidence type="ECO:0000256" key="3">
    <source>
        <dbReference type="ARBA" id="ARBA00022989"/>
    </source>
</evidence>
<sequence>VSQAKRARRRQPQHAAAATQQQRRQPKKMTDDDGDDDTMEGRLAHILESDAMDTVDLWLTIVACLAAIETLYVCALATYRYSRRIYHLPLQRWTIRVLLVGPVYSVLMWVALWYPSLDFYLAVPLGFYECYAFFGFYAMLACFADGEDRLATALGSLNPGPPTAYLYHPFGFNWCSCRCDNYSPLFWGNIHYAALPLKFGSSRELLRFLKRGVAQAMIVKPCSLLLMLTLEYLGYEELCNATRLLSVVSFWCVANSITQLYHAVLPRIRGLGGERLVVLLLVMVSVLAIQDVVISIFLIQEEAITAPTDALPTRLVVILTILEFTAFSTIFYRLLPPEKFRTFARRSGASPEQSPSHQSMSLMKFVGVVLDPSTTVWKSKSELRQPEAIEQMQLRGRRRGDGLGRPKFDFHTGRRCSASTGDASSPPTRAPPR</sequence>
<dbReference type="SMART" id="SM01417">
    <property type="entry name" value="Solute_trans_a"/>
    <property type="match status" value="1"/>
</dbReference>